<sequence>MENKIKTLTYNLSWASQKNVLMGSEKDFVEKCQAINRNCYKEALKKIKELHRIYKFDVIGIQEVEDKDLVTAICKNTKLKGWYRGATWNSDVGVYSGCAIIWNTNTLGTMKTAKTINLATPNKANKCDARTCCIVTTSKDINLVVAHFPWLNNVNDVKKISKIIDAHISSNGPIIILADTNDEKTLISSENPLIIKNKKLSHGLTKEEAQAHLQSCCWHKVGHEYKHLQSTGDYILSENVTNIHIPLAKPENTTTETELYSDHMPVIATVDLYEQPNTPITSAPKNSTRKSGLANFLKSINLTRRRMTSSISGNTERIFSRTRSRLPSFTSKRKTKPPPIFIYHRGSTAQGSTARGSTSNHI</sequence>
<feature type="region of interest" description="Disordered" evidence="1">
    <location>
        <begin position="324"/>
        <end position="362"/>
    </location>
</feature>
<protein>
    <recommendedName>
        <fullName evidence="3">Endonuclease/exonuclease/phosphatase domain-containing protein</fullName>
    </recommendedName>
</protein>
<dbReference type="Gene3D" id="3.60.10.10">
    <property type="entry name" value="Endonuclease/exonuclease/phosphatase"/>
    <property type="match status" value="1"/>
</dbReference>
<evidence type="ECO:0000313" key="2">
    <source>
        <dbReference type="EMBL" id="QHT20873.1"/>
    </source>
</evidence>
<name>A0A6C0DX29_9ZZZZ</name>
<dbReference type="AlphaFoldDB" id="A0A6C0DX29"/>
<feature type="compositionally biased region" description="Polar residues" evidence="1">
    <location>
        <begin position="347"/>
        <end position="362"/>
    </location>
</feature>
<reference evidence="2" key="1">
    <citation type="journal article" date="2020" name="Nature">
        <title>Giant virus diversity and host interactions through global metagenomics.</title>
        <authorList>
            <person name="Schulz F."/>
            <person name="Roux S."/>
            <person name="Paez-Espino D."/>
            <person name="Jungbluth S."/>
            <person name="Walsh D.A."/>
            <person name="Denef V.J."/>
            <person name="McMahon K.D."/>
            <person name="Konstantinidis K.T."/>
            <person name="Eloe-Fadrosh E.A."/>
            <person name="Kyrpides N.C."/>
            <person name="Woyke T."/>
        </authorList>
    </citation>
    <scope>NUCLEOTIDE SEQUENCE</scope>
    <source>
        <strain evidence="2">GVMAG-M-3300023174-75</strain>
    </source>
</reference>
<dbReference type="InterPro" id="IPR036691">
    <property type="entry name" value="Endo/exonu/phosph_ase_sf"/>
</dbReference>
<evidence type="ECO:0008006" key="3">
    <source>
        <dbReference type="Google" id="ProtNLM"/>
    </source>
</evidence>
<proteinExistence type="predicted"/>
<dbReference type="SUPFAM" id="SSF56219">
    <property type="entry name" value="DNase I-like"/>
    <property type="match status" value="1"/>
</dbReference>
<accession>A0A6C0DX29</accession>
<evidence type="ECO:0000256" key="1">
    <source>
        <dbReference type="SAM" id="MobiDB-lite"/>
    </source>
</evidence>
<organism evidence="2">
    <name type="scientific">viral metagenome</name>
    <dbReference type="NCBI Taxonomy" id="1070528"/>
    <lineage>
        <taxon>unclassified sequences</taxon>
        <taxon>metagenomes</taxon>
        <taxon>organismal metagenomes</taxon>
    </lineage>
</organism>
<dbReference type="EMBL" id="MN739683">
    <property type="protein sequence ID" value="QHT20873.1"/>
    <property type="molecule type" value="Genomic_DNA"/>
</dbReference>